<evidence type="ECO:0000313" key="3">
    <source>
        <dbReference type="Proteomes" id="UP001307889"/>
    </source>
</evidence>
<evidence type="ECO:0000256" key="1">
    <source>
        <dbReference type="SAM" id="MobiDB-lite"/>
    </source>
</evidence>
<feature type="compositionally biased region" description="Basic and acidic residues" evidence="1">
    <location>
        <begin position="152"/>
        <end position="163"/>
    </location>
</feature>
<reference evidence="2 3" key="1">
    <citation type="submission" date="2023-09" db="EMBL/GenBank/DDBJ databases">
        <title>Nesidiocoris tenuis whole genome shotgun sequence.</title>
        <authorList>
            <person name="Shibata T."/>
            <person name="Shimoda M."/>
            <person name="Kobayashi T."/>
            <person name="Uehara T."/>
        </authorList>
    </citation>
    <scope>NUCLEOTIDE SEQUENCE [LARGE SCALE GENOMIC DNA]</scope>
    <source>
        <strain evidence="2 3">Japan</strain>
    </source>
</reference>
<name>A0ABN7ABM6_9HEMI</name>
<sequence length="163" mass="18392">MSEAAKPDDNAEAGAEAPPMPPEAPKDEAAPQPEQQPKEQQPQQTPQQPQQTPQPPQRTPQLPPSEQPQPEKKQPEQPTKDDNGNGNYDDVPSTPETERPNRPQRVYREIVEDTRAKSPSPWTNRSRMVSPVRRNGPDSPYRFAISARSRPSSRERIVRPPDR</sequence>
<dbReference type="EMBL" id="AP028909">
    <property type="protein sequence ID" value="BES89721.1"/>
    <property type="molecule type" value="Genomic_DNA"/>
</dbReference>
<feature type="region of interest" description="Disordered" evidence="1">
    <location>
        <begin position="1"/>
        <end position="163"/>
    </location>
</feature>
<dbReference type="Proteomes" id="UP001307889">
    <property type="component" value="Chromosome 1"/>
</dbReference>
<feature type="compositionally biased region" description="Basic and acidic residues" evidence="1">
    <location>
        <begin position="96"/>
        <end position="116"/>
    </location>
</feature>
<feature type="compositionally biased region" description="Pro residues" evidence="1">
    <location>
        <begin position="52"/>
        <end position="67"/>
    </location>
</feature>
<accession>A0ABN7ABM6</accession>
<feature type="compositionally biased region" description="Basic and acidic residues" evidence="1">
    <location>
        <begin position="69"/>
        <end position="83"/>
    </location>
</feature>
<keyword evidence="3" id="KW-1185">Reference proteome</keyword>
<proteinExistence type="predicted"/>
<protein>
    <submittedName>
        <fullName evidence="2">Uncharacterized protein</fullName>
    </submittedName>
</protein>
<organism evidence="2 3">
    <name type="scientific">Nesidiocoris tenuis</name>
    <dbReference type="NCBI Taxonomy" id="355587"/>
    <lineage>
        <taxon>Eukaryota</taxon>
        <taxon>Metazoa</taxon>
        <taxon>Ecdysozoa</taxon>
        <taxon>Arthropoda</taxon>
        <taxon>Hexapoda</taxon>
        <taxon>Insecta</taxon>
        <taxon>Pterygota</taxon>
        <taxon>Neoptera</taxon>
        <taxon>Paraneoptera</taxon>
        <taxon>Hemiptera</taxon>
        <taxon>Heteroptera</taxon>
        <taxon>Panheteroptera</taxon>
        <taxon>Cimicomorpha</taxon>
        <taxon>Miridae</taxon>
        <taxon>Dicyphina</taxon>
        <taxon>Nesidiocoris</taxon>
    </lineage>
</organism>
<evidence type="ECO:0000313" key="2">
    <source>
        <dbReference type="EMBL" id="BES89721.1"/>
    </source>
</evidence>
<feature type="compositionally biased region" description="Low complexity" evidence="1">
    <location>
        <begin position="30"/>
        <end position="51"/>
    </location>
</feature>
<gene>
    <name evidence="2" type="ORF">NTJ_02528</name>
</gene>